<keyword evidence="3" id="KW-1185">Reference proteome</keyword>
<dbReference type="EMBL" id="CP119901">
    <property type="protein sequence ID" value="WFD22360.1"/>
    <property type="molecule type" value="Genomic_DNA"/>
</dbReference>
<evidence type="ECO:0000313" key="3">
    <source>
        <dbReference type="Proteomes" id="UP001214415"/>
    </source>
</evidence>
<evidence type="ECO:0000256" key="1">
    <source>
        <dbReference type="SAM" id="MobiDB-lite"/>
    </source>
</evidence>
<proteinExistence type="predicted"/>
<dbReference type="InterPro" id="IPR042534">
    <property type="entry name" value="SAP18_sf"/>
</dbReference>
<dbReference type="AlphaFoldDB" id="A0AAF0J2U8"/>
<organism evidence="2 3">
    <name type="scientific">Malassezia equina</name>
    <dbReference type="NCBI Taxonomy" id="1381935"/>
    <lineage>
        <taxon>Eukaryota</taxon>
        <taxon>Fungi</taxon>
        <taxon>Dikarya</taxon>
        <taxon>Basidiomycota</taxon>
        <taxon>Ustilaginomycotina</taxon>
        <taxon>Malasseziomycetes</taxon>
        <taxon>Malasseziales</taxon>
        <taxon>Malasseziaceae</taxon>
        <taxon>Malassezia</taxon>
    </lineage>
</organism>
<sequence length="134" mass="14945">MPGTYLSPAHTRPTTTLREVANLLYLVDPTLSRPMTTHDFRVVYMDAETDRYEADRPVYGVTRIPASAVASLLAPRDGSADTSQKASAAEHAASRTLQQLRVRDDTILECALDAAPIAARRERSPPRRGRRYRH</sequence>
<protein>
    <submittedName>
        <fullName evidence="2">Uncharacterized protein</fullName>
    </submittedName>
</protein>
<feature type="region of interest" description="Disordered" evidence="1">
    <location>
        <begin position="74"/>
        <end position="94"/>
    </location>
</feature>
<dbReference type="Proteomes" id="UP001214415">
    <property type="component" value="Chromosome 2"/>
</dbReference>
<gene>
    <name evidence="2" type="ORF">MEQU1_001030</name>
</gene>
<name>A0AAF0J2U8_9BASI</name>
<reference evidence="2" key="1">
    <citation type="submission" date="2023-03" db="EMBL/GenBank/DDBJ databases">
        <title>Mating type loci evolution in Malassezia.</title>
        <authorList>
            <person name="Coelho M.A."/>
        </authorList>
    </citation>
    <scope>NUCLEOTIDE SEQUENCE</scope>
    <source>
        <strain evidence="2">CBS 12830</strain>
    </source>
</reference>
<dbReference type="Gene3D" id="3.10.20.550">
    <property type="entry name" value="ASAP complex, SAP18 subunit"/>
    <property type="match status" value="1"/>
</dbReference>
<accession>A0AAF0J2U8</accession>
<evidence type="ECO:0000313" key="2">
    <source>
        <dbReference type="EMBL" id="WFD22360.1"/>
    </source>
</evidence>